<dbReference type="EMBL" id="HBIB01035403">
    <property type="protein sequence ID" value="CAE0260673.1"/>
    <property type="molecule type" value="Transcribed_RNA"/>
</dbReference>
<dbReference type="AlphaFoldDB" id="A0A7S3DM01"/>
<evidence type="ECO:0000256" key="1">
    <source>
        <dbReference type="SAM" id="MobiDB-lite"/>
    </source>
</evidence>
<feature type="compositionally biased region" description="Polar residues" evidence="1">
    <location>
        <begin position="1"/>
        <end position="11"/>
    </location>
</feature>
<dbReference type="EMBL" id="HBIB01035436">
    <property type="protein sequence ID" value="CAE0260693.1"/>
    <property type="molecule type" value="Transcribed_RNA"/>
</dbReference>
<sequence>MPFGDNNTMNGMSDIPDIPGMSMSKSSGAGHKHKRKPETKRKVGILASTAALHTKKRRFQAEEKNAETMCLGVETSDGKKFRLVLETTATVTDLINDISGTYASLFQREGAQVAPYVSVVVDSEGFILPDYVTVKSALSNMSVVHAELDFNEAHAAQKVTALSGLNEAVL</sequence>
<proteinExistence type="predicted"/>
<feature type="compositionally biased region" description="Basic residues" evidence="1">
    <location>
        <begin position="30"/>
        <end position="40"/>
    </location>
</feature>
<organism evidence="2">
    <name type="scientific">Palpitomonas bilix</name>
    <dbReference type="NCBI Taxonomy" id="652834"/>
    <lineage>
        <taxon>Eukaryota</taxon>
        <taxon>Eukaryota incertae sedis</taxon>
    </lineage>
</organism>
<evidence type="ECO:0000313" key="2">
    <source>
        <dbReference type="EMBL" id="CAE0260673.1"/>
    </source>
</evidence>
<reference evidence="2" key="1">
    <citation type="submission" date="2021-01" db="EMBL/GenBank/DDBJ databases">
        <authorList>
            <person name="Corre E."/>
            <person name="Pelletier E."/>
            <person name="Niang G."/>
            <person name="Scheremetjew M."/>
            <person name="Finn R."/>
            <person name="Kale V."/>
            <person name="Holt S."/>
            <person name="Cochrane G."/>
            <person name="Meng A."/>
            <person name="Brown T."/>
            <person name="Cohen L."/>
        </authorList>
    </citation>
    <scope>NUCLEOTIDE SEQUENCE</scope>
    <source>
        <strain evidence="2">NIES-2562</strain>
    </source>
</reference>
<evidence type="ECO:0000313" key="3">
    <source>
        <dbReference type="EMBL" id="CAE0260693.1"/>
    </source>
</evidence>
<feature type="region of interest" description="Disordered" evidence="1">
    <location>
        <begin position="1"/>
        <end position="40"/>
    </location>
</feature>
<gene>
    <name evidence="2" type="ORF">PBIL07802_LOCUS22955</name>
    <name evidence="3" type="ORF">PBIL07802_LOCUS22977</name>
</gene>
<name>A0A7S3DM01_9EUKA</name>
<accession>A0A7S3DM01</accession>
<protein>
    <submittedName>
        <fullName evidence="2">Uncharacterized protein</fullName>
    </submittedName>
</protein>